<dbReference type="InterPro" id="IPR036397">
    <property type="entry name" value="RNaseH_sf"/>
</dbReference>
<dbReference type="PANTHER" id="PTHR47723:SF19">
    <property type="entry name" value="POLYNUCLEOTIDYL TRANSFERASE, RIBONUCLEASE H-LIKE SUPERFAMILY PROTEIN"/>
    <property type="match status" value="1"/>
</dbReference>
<evidence type="ECO:0000259" key="2">
    <source>
        <dbReference type="Pfam" id="PF13456"/>
    </source>
</evidence>
<dbReference type="InterPro" id="IPR053151">
    <property type="entry name" value="RNase_H-like"/>
</dbReference>
<dbReference type="PANTHER" id="PTHR47723">
    <property type="entry name" value="OS05G0353850 PROTEIN"/>
    <property type="match status" value="1"/>
</dbReference>
<comment type="caution">
    <text evidence="3">The sequence shown here is derived from an EMBL/GenBank/DDBJ whole genome shotgun (WGS) entry which is preliminary data.</text>
</comment>
<gene>
    <name evidence="3" type="ORF">PIB30_016552</name>
</gene>
<proteinExistence type="predicted"/>
<feature type="domain" description="RNase H type-1" evidence="2">
    <location>
        <begin position="237"/>
        <end position="316"/>
    </location>
</feature>
<keyword evidence="1" id="KW-1133">Transmembrane helix</keyword>
<dbReference type="InterPro" id="IPR012337">
    <property type="entry name" value="RNaseH-like_sf"/>
</dbReference>
<sequence>MTKLIGGFLKKLDIFGFPLGTRRLIMECVRSTLPCQSCGTGRNWIALRQQEKLDGFLITEWRVISWRRLLTVVWGLVSGILIVLRLTVSVGLPILALLLLGRITTNGLVICYVPGRMSCHLGGTHHPGYGGGVCSQQLVLKELVEPAVTRPTARIPMITVVNPCRRDPTLASRGIRIAVTDLTPFLRIQSYGGLVAKALCCASVKELQALANLQHTLLPSSIVIYWIPPSSNRVQINCDASVKDNFQRAGFSCVIRNNLGNWIKGCNGTIMMSTVLRVELFAIWKGLLLAWECAFKDVICKSDCLDAFLASRKLDHMSNVANKDLLIKIFDVIHWVEKSMRKAKKNIGSKNDLEKACKSGDFTKKEEYEAEKRSYSHRIGANLDFLEI</sequence>
<evidence type="ECO:0000256" key="1">
    <source>
        <dbReference type="SAM" id="Phobius"/>
    </source>
</evidence>
<dbReference type="Pfam" id="PF13456">
    <property type="entry name" value="RVT_3"/>
    <property type="match status" value="1"/>
</dbReference>
<dbReference type="Gene3D" id="3.30.420.10">
    <property type="entry name" value="Ribonuclease H-like superfamily/Ribonuclease H"/>
    <property type="match status" value="1"/>
</dbReference>
<keyword evidence="1" id="KW-0812">Transmembrane</keyword>
<accession>A0ABU6R7M5</accession>
<evidence type="ECO:0000313" key="3">
    <source>
        <dbReference type="EMBL" id="MED6119964.1"/>
    </source>
</evidence>
<dbReference type="EMBL" id="JASCZI010030255">
    <property type="protein sequence ID" value="MED6119964.1"/>
    <property type="molecule type" value="Genomic_DNA"/>
</dbReference>
<feature type="transmembrane region" description="Helical" evidence="1">
    <location>
        <begin position="69"/>
        <end position="88"/>
    </location>
</feature>
<dbReference type="SUPFAM" id="SSF53098">
    <property type="entry name" value="Ribonuclease H-like"/>
    <property type="match status" value="1"/>
</dbReference>
<dbReference type="InterPro" id="IPR044730">
    <property type="entry name" value="RNase_H-like_dom_plant"/>
</dbReference>
<dbReference type="InterPro" id="IPR002156">
    <property type="entry name" value="RNaseH_domain"/>
</dbReference>
<keyword evidence="4" id="KW-1185">Reference proteome</keyword>
<evidence type="ECO:0000313" key="4">
    <source>
        <dbReference type="Proteomes" id="UP001341840"/>
    </source>
</evidence>
<organism evidence="3 4">
    <name type="scientific">Stylosanthes scabra</name>
    <dbReference type="NCBI Taxonomy" id="79078"/>
    <lineage>
        <taxon>Eukaryota</taxon>
        <taxon>Viridiplantae</taxon>
        <taxon>Streptophyta</taxon>
        <taxon>Embryophyta</taxon>
        <taxon>Tracheophyta</taxon>
        <taxon>Spermatophyta</taxon>
        <taxon>Magnoliopsida</taxon>
        <taxon>eudicotyledons</taxon>
        <taxon>Gunneridae</taxon>
        <taxon>Pentapetalae</taxon>
        <taxon>rosids</taxon>
        <taxon>fabids</taxon>
        <taxon>Fabales</taxon>
        <taxon>Fabaceae</taxon>
        <taxon>Papilionoideae</taxon>
        <taxon>50 kb inversion clade</taxon>
        <taxon>dalbergioids sensu lato</taxon>
        <taxon>Dalbergieae</taxon>
        <taxon>Pterocarpus clade</taxon>
        <taxon>Stylosanthes</taxon>
    </lineage>
</organism>
<name>A0ABU6R7M5_9FABA</name>
<protein>
    <recommendedName>
        <fullName evidence="2">RNase H type-1 domain-containing protein</fullName>
    </recommendedName>
</protein>
<dbReference type="CDD" id="cd06222">
    <property type="entry name" value="RNase_H_like"/>
    <property type="match status" value="1"/>
</dbReference>
<dbReference type="Proteomes" id="UP001341840">
    <property type="component" value="Unassembled WGS sequence"/>
</dbReference>
<keyword evidence="1" id="KW-0472">Membrane</keyword>
<reference evidence="3 4" key="1">
    <citation type="journal article" date="2023" name="Plants (Basel)">
        <title>Bridging the Gap: Combining Genomics and Transcriptomics Approaches to Understand Stylosanthes scabra, an Orphan Legume from the Brazilian Caatinga.</title>
        <authorList>
            <person name="Ferreira-Neto J.R.C."/>
            <person name="da Silva M.D."/>
            <person name="Binneck E."/>
            <person name="de Melo N.F."/>
            <person name="da Silva R.H."/>
            <person name="de Melo A.L.T.M."/>
            <person name="Pandolfi V."/>
            <person name="Bustamante F.O."/>
            <person name="Brasileiro-Vidal A.C."/>
            <person name="Benko-Iseppon A.M."/>
        </authorList>
    </citation>
    <scope>NUCLEOTIDE SEQUENCE [LARGE SCALE GENOMIC DNA]</scope>
    <source>
        <tissue evidence="3">Leaves</tissue>
    </source>
</reference>